<dbReference type="InterPro" id="IPR050091">
    <property type="entry name" value="PKS_NRPS_Biosynth_Enz"/>
</dbReference>
<dbReference type="EC" id="2.3.1.-" evidence="5"/>
<dbReference type="Pfam" id="PF00698">
    <property type="entry name" value="Acyl_transf_1"/>
    <property type="match status" value="1"/>
</dbReference>
<evidence type="ECO:0000256" key="2">
    <source>
        <dbReference type="ARBA" id="ARBA00023268"/>
    </source>
</evidence>
<feature type="non-terminal residue" evidence="5">
    <location>
        <position position="230"/>
    </location>
</feature>
<keyword evidence="3 5" id="KW-0012">Acyltransferase</keyword>
<keyword evidence="6" id="KW-1185">Reference proteome</keyword>
<dbReference type="RefSeq" id="WP_380238161.1">
    <property type="nucleotide sequence ID" value="NZ_JBHSOD010000188.1"/>
</dbReference>
<gene>
    <name evidence="5" type="ORF">ACFP0N_40230</name>
</gene>
<evidence type="ECO:0000256" key="1">
    <source>
        <dbReference type="ARBA" id="ARBA00022679"/>
    </source>
</evidence>
<dbReference type="InterPro" id="IPR001227">
    <property type="entry name" value="Ac_transferase_dom_sf"/>
</dbReference>
<dbReference type="InterPro" id="IPR014043">
    <property type="entry name" value="Acyl_transferase_dom"/>
</dbReference>
<evidence type="ECO:0000256" key="3">
    <source>
        <dbReference type="ARBA" id="ARBA00023315"/>
    </source>
</evidence>
<dbReference type="PANTHER" id="PTHR43775">
    <property type="entry name" value="FATTY ACID SYNTHASE"/>
    <property type="match status" value="1"/>
</dbReference>
<dbReference type="SUPFAM" id="SSF55048">
    <property type="entry name" value="Probable ACP-binding domain of malonyl-CoA ACP transacylase"/>
    <property type="match status" value="1"/>
</dbReference>
<dbReference type="InterPro" id="IPR016035">
    <property type="entry name" value="Acyl_Trfase/lysoPLipase"/>
</dbReference>
<evidence type="ECO:0000313" key="5">
    <source>
        <dbReference type="EMBL" id="MFC5891196.1"/>
    </source>
</evidence>
<comment type="caution">
    <text evidence="5">The sequence shown here is derived from an EMBL/GenBank/DDBJ whole genome shotgun (WGS) entry which is preliminary data.</text>
</comment>
<evidence type="ECO:0000313" key="6">
    <source>
        <dbReference type="Proteomes" id="UP001596067"/>
    </source>
</evidence>
<feature type="non-terminal residue" evidence="5">
    <location>
        <position position="1"/>
    </location>
</feature>
<dbReference type="InterPro" id="IPR016036">
    <property type="entry name" value="Malonyl_transacylase_ACP-bd"/>
</dbReference>
<dbReference type="PANTHER" id="PTHR43775:SF51">
    <property type="entry name" value="INACTIVE PHENOLPHTHIOCEROL SYNTHESIS POLYKETIDE SYNTHASE TYPE I PKS1-RELATED"/>
    <property type="match status" value="1"/>
</dbReference>
<name>A0ABW1F9S0_9ACTN</name>
<evidence type="ECO:0000259" key="4">
    <source>
        <dbReference type="SMART" id="SM00827"/>
    </source>
</evidence>
<proteinExistence type="predicted"/>
<keyword evidence="1 5" id="KW-0808">Transferase</keyword>
<accession>A0ABW1F9S0</accession>
<feature type="domain" description="Malonyl-CoA:ACP transacylase (MAT)" evidence="4">
    <location>
        <begin position="26"/>
        <end position="230"/>
    </location>
</feature>
<protein>
    <submittedName>
        <fullName evidence="5">Acyltransferase domain-containing protein</fullName>
        <ecNumber evidence="5">2.3.1.-</ecNumber>
    </submittedName>
</protein>
<dbReference type="Proteomes" id="UP001596067">
    <property type="component" value="Unassembled WGS sequence"/>
</dbReference>
<dbReference type="SMART" id="SM00827">
    <property type="entry name" value="PKS_AT"/>
    <property type="match status" value="1"/>
</dbReference>
<dbReference type="SUPFAM" id="SSF52151">
    <property type="entry name" value="FabD/lysophospholipase-like"/>
    <property type="match status" value="1"/>
</dbReference>
<dbReference type="Gene3D" id="3.40.366.10">
    <property type="entry name" value="Malonyl-Coenzyme A Acyl Carrier Protein, domain 2"/>
    <property type="match status" value="1"/>
</dbReference>
<dbReference type="EMBL" id="JBHSOD010000188">
    <property type="protein sequence ID" value="MFC5891196.1"/>
    <property type="molecule type" value="Genomic_DNA"/>
</dbReference>
<organism evidence="5 6">
    <name type="scientific">Kitasatospora aburaviensis</name>
    <dbReference type="NCBI Taxonomy" id="67265"/>
    <lineage>
        <taxon>Bacteria</taxon>
        <taxon>Bacillati</taxon>
        <taxon>Actinomycetota</taxon>
        <taxon>Actinomycetes</taxon>
        <taxon>Kitasatosporales</taxon>
        <taxon>Streptomycetaceae</taxon>
        <taxon>Kitasatospora</taxon>
    </lineage>
</organism>
<reference evidence="6" key="1">
    <citation type="journal article" date="2019" name="Int. J. Syst. Evol. Microbiol.">
        <title>The Global Catalogue of Microorganisms (GCM) 10K type strain sequencing project: providing services to taxonomists for standard genome sequencing and annotation.</title>
        <authorList>
            <consortium name="The Broad Institute Genomics Platform"/>
            <consortium name="The Broad Institute Genome Sequencing Center for Infectious Disease"/>
            <person name="Wu L."/>
            <person name="Ma J."/>
        </authorList>
    </citation>
    <scope>NUCLEOTIDE SEQUENCE [LARGE SCALE GENOMIC DNA]</scope>
    <source>
        <strain evidence="6">CGMCC 4.1469</strain>
    </source>
</reference>
<sequence length="230" mass="23505">LGALAAGDPASQVVEGRVVAGRPVFVFPGQGAQWAGMAVELLDSSPVFAGLIAECDEALSAFVDWRVVDVLRGAEGAPSLELVDVVQPVLWAVMVSLAGLWRSFGVEPSAVVGHSQGEIAAACVAGGLSLGDGARVVALRSRLVRERLAGRGGMVSLAVGVEQAEELVAGFDGRVSVAAVNGPASVVVAGEPAALDEIVARCEDEGVRARRVAVDYASHSAQVEAIEDEL</sequence>
<keyword evidence="2" id="KW-0511">Multifunctional enzyme</keyword>
<dbReference type="GO" id="GO:0016746">
    <property type="term" value="F:acyltransferase activity"/>
    <property type="evidence" value="ECO:0007669"/>
    <property type="project" value="UniProtKB-KW"/>
</dbReference>